<reference evidence="4" key="1">
    <citation type="submission" date="2016-06" db="EMBL/GenBank/DDBJ databases">
        <authorList>
            <person name="Cuomo C."/>
            <person name="Litvintseva A."/>
            <person name="Heitman J."/>
            <person name="Chen Y."/>
            <person name="Sun S."/>
            <person name="Springer D."/>
            <person name="Dromer F."/>
            <person name="Young S."/>
            <person name="Zeng Q."/>
            <person name="Chapman S."/>
            <person name="Gujja S."/>
            <person name="Saif S."/>
            <person name="Birren B."/>
        </authorList>
    </citation>
    <scope>NUCLEOTIDE SEQUENCE</scope>
    <source>
        <strain evidence="4">CBS 7841</strain>
    </source>
</reference>
<dbReference type="OrthoDB" id="42889at2759"/>
<evidence type="ECO:0000256" key="2">
    <source>
        <dbReference type="ARBA" id="ARBA00022679"/>
    </source>
</evidence>
<keyword evidence="3" id="KW-0949">S-adenosyl-L-methionine</keyword>
<evidence type="ECO:0000313" key="4">
    <source>
        <dbReference type="EMBL" id="WVN85843.1"/>
    </source>
</evidence>
<dbReference type="KEGG" id="cdep:91085209"/>
<keyword evidence="1" id="KW-0489">Methyltransferase</keyword>
<organism evidence="4 5">
    <name type="scientific">Cryptococcus depauperatus CBS 7841</name>
    <dbReference type="NCBI Taxonomy" id="1295531"/>
    <lineage>
        <taxon>Eukaryota</taxon>
        <taxon>Fungi</taxon>
        <taxon>Dikarya</taxon>
        <taxon>Basidiomycota</taxon>
        <taxon>Agaricomycotina</taxon>
        <taxon>Tremellomycetes</taxon>
        <taxon>Tremellales</taxon>
        <taxon>Cryptococcaceae</taxon>
        <taxon>Cryptococcus</taxon>
    </lineage>
</organism>
<dbReference type="Gene3D" id="3.90.1420.10">
    <property type="entry name" value="Rubisco LSMT, substrate-binding domain"/>
    <property type="match status" value="1"/>
</dbReference>
<reference evidence="4" key="3">
    <citation type="submission" date="2024-01" db="EMBL/GenBank/DDBJ databases">
        <authorList>
            <person name="Coelho M.A."/>
            <person name="David-Palma M."/>
            <person name="Shea T."/>
            <person name="Sun S."/>
            <person name="Cuomo C.A."/>
            <person name="Heitman J."/>
        </authorList>
    </citation>
    <scope>NUCLEOTIDE SEQUENCE</scope>
    <source>
        <strain evidence="4">CBS 7841</strain>
    </source>
</reference>
<reference evidence="4" key="2">
    <citation type="journal article" date="2022" name="Elife">
        <title>Obligate sexual reproduction of a homothallic fungus closely related to the Cryptococcus pathogenic species complex.</title>
        <authorList>
            <person name="Passer A.R."/>
            <person name="Clancey S.A."/>
            <person name="Shea T."/>
            <person name="David-Palma M."/>
            <person name="Averette A.F."/>
            <person name="Boekhout T."/>
            <person name="Porcel B.M."/>
            <person name="Nowrousian M."/>
            <person name="Cuomo C.A."/>
            <person name="Sun S."/>
            <person name="Heitman J."/>
            <person name="Coelho M.A."/>
        </authorList>
    </citation>
    <scope>NUCLEOTIDE SEQUENCE</scope>
    <source>
        <strain evidence="4">CBS 7841</strain>
    </source>
</reference>
<dbReference type="GeneID" id="91085209"/>
<evidence type="ECO:0000256" key="1">
    <source>
        <dbReference type="ARBA" id="ARBA00022603"/>
    </source>
</evidence>
<dbReference type="GO" id="GO:0005634">
    <property type="term" value="C:nucleus"/>
    <property type="evidence" value="ECO:0007669"/>
    <property type="project" value="TreeGrafter"/>
</dbReference>
<dbReference type="InterPro" id="IPR036464">
    <property type="entry name" value="Rubisco_LSMT_subst-bd_sf"/>
</dbReference>
<dbReference type="RefSeq" id="XP_066066543.1">
    <property type="nucleotide sequence ID" value="XM_066210446.1"/>
</dbReference>
<protein>
    <submittedName>
        <fullName evidence="4">Uncharacterized protein</fullName>
    </submittedName>
</protein>
<keyword evidence="2" id="KW-0808">Transferase</keyword>
<dbReference type="SUPFAM" id="SSF81822">
    <property type="entry name" value="RuBisCo LSMT C-terminal, substrate-binding domain"/>
    <property type="match status" value="1"/>
</dbReference>
<dbReference type="InterPro" id="IPR050600">
    <property type="entry name" value="SETD3_SETD6_MTase"/>
</dbReference>
<dbReference type="SUPFAM" id="SSF82199">
    <property type="entry name" value="SET domain"/>
    <property type="match status" value="1"/>
</dbReference>
<dbReference type="GO" id="GO:0016279">
    <property type="term" value="F:protein-lysine N-methyltransferase activity"/>
    <property type="evidence" value="ECO:0007669"/>
    <property type="project" value="TreeGrafter"/>
</dbReference>
<accession>A0A1E3I968</accession>
<sequence>MVEQLVKAKGLLKWLQSNGGYFHPSAKLQIDDTTGLSIFAAKPIGPNERLVSCPFDLAVTPETATRAICQVAGLEEENLVWPMGTLGKGEPWNERMRIGAYLGLHWVYQDQTTVEWPSALIHKTYLNSLPDPSTTLMPLYYNPCELELLTGSNLYGAVKDRQKEWFEESAVLRTVLKEDGLTWERYLATSTYMSSRAFPSRLLRLSMEEQSTHQLHKENEVSHPVLLPGVDIFNHARGQPIIWLCSVMAPSPASHPLPCISLVSSSVSDVNTQVFNNYGVKPNEELLLGYGFVLDNNPDDVVVLRLGADGLSPAISKRLEAKNLNIGERFELRRDGEIDRRLLEVMRVMLGEEEEEMDENDEHAMHKKEEKEMKLELDVLETLGGMLEDKLGKLEAGGKLSVDGQVRDQVKKMVSIYRKGQIDILNSAMDTLSERIERVESLIGEGMGECSCCCP</sequence>
<dbReference type="Gene3D" id="3.90.1410.10">
    <property type="entry name" value="set domain protein methyltransferase, domain 1"/>
    <property type="match status" value="1"/>
</dbReference>
<dbReference type="GO" id="GO:0032259">
    <property type="term" value="P:methylation"/>
    <property type="evidence" value="ECO:0007669"/>
    <property type="project" value="UniProtKB-KW"/>
</dbReference>
<name>A0A1E3I968_9TREE</name>
<evidence type="ECO:0000313" key="5">
    <source>
        <dbReference type="Proteomes" id="UP000094043"/>
    </source>
</evidence>
<evidence type="ECO:0000256" key="3">
    <source>
        <dbReference type="ARBA" id="ARBA00022691"/>
    </source>
</evidence>
<dbReference type="PANTHER" id="PTHR13271:SF147">
    <property type="entry name" value="PROTEIN-LYSINE N-METHYLTRANSFERASE EFM1-RELATED"/>
    <property type="match status" value="1"/>
</dbReference>
<dbReference type="InterPro" id="IPR046341">
    <property type="entry name" value="SET_dom_sf"/>
</dbReference>
<proteinExistence type="predicted"/>
<dbReference type="Proteomes" id="UP000094043">
    <property type="component" value="Chromosome 1"/>
</dbReference>
<dbReference type="AlphaFoldDB" id="A0A1E3I968"/>
<dbReference type="VEuPathDB" id="FungiDB:L203_05196"/>
<dbReference type="PANTHER" id="PTHR13271">
    <property type="entry name" value="UNCHARACTERIZED PUTATIVE METHYLTRANSFERASE"/>
    <property type="match status" value="1"/>
</dbReference>
<gene>
    <name evidence="4" type="ORF">L203_100995</name>
</gene>
<keyword evidence="5" id="KW-1185">Reference proteome</keyword>
<dbReference type="EMBL" id="CP143784">
    <property type="protein sequence ID" value="WVN85843.1"/>
    <property type="molecule type" value="Genomic_DNA"/>
</dbReference>